<organism evidence="2 3">
    <name type="scientific">Araneus ventricosus</name>
    <name type="common">Orbweaver spider</name>
    <name type="synonym">Epeira ventricosa</name>
    <dbReference type="NCBI Taxonomy" id="182803"/>
    <lineage>
        <taxon>Eukaryota</taxon>
        <taxon>Metazoa</taxon>
        <taxon>Ecdysozoa</taxon>
        <taxon>Arthropoda</taxon>
        <taxon>Chelicerata</taxon>
        <taxon>Arachnida</taxon>
        <taxon>Araneae</taxon>
        <taxon>Araneomorphae</taxon>
        <taxon>Entelegynae</taxon>
        <taxon>Araneoidea</taxon>
        <taxon>Araneidae</taxon>
        <taxon>Araneus</taxon>
    </lineage>
</organism>
<reference evidence="2 3" key="1">
    <citation type="journal article" date="2019" name="Sci. Rep.">
        <title>Orb-weaving spider Araneus ventricosus genome elucidates the spidroin gene catalogue.</title>
        <authorList>
            <person name="Kono N."/>
            <person name="Nakamura H."/>
            <person name="Ohtoshi R."/>
            <person name="Moran D.A.P."/>
            <person name="Shinohara A."/>
            <person name="Yoshida Y."/>
            <person name="Fujiwara M."/>
            <person name="Mori M."/>
            <person name="Tomita M."/>
            <person name="Arakawa K."/>
        </authorList>
    </citation>
    <scope>NUCLEOTIDE SEQUENCE [LARGE SCALE GENOMIC DNA]</scope>
</reference>
<dbReference type="Proteomes" id="UP000499080">
    <property type="component" value="Unassembled WGS sequence"/>
</dbReference>
<feature type="signal peptide" evidence="1">
    <location>
        <begin position="1"/>
        <end position="23"/>
    </location>
</feature>
<dbReference type="EMBL" id="BGPR01006081">
    <property type="protein sequence ID" value="GBN15946.1"/>
    <property type="molecule type" value="Genomic_DNA"/>
</dbReference>
<sequence>MSCLMQAMLGIVLLAWMAIVAVGAPPALECGKQTVRNGRIVGGDEAFDGEFPFLINTRCDADFLRWKDVVKRQALAKCSGSPKSLHQQWSVELRLNLKIRETIFEPKKFRTFAMSLMSI</sequence>
<evidence type="ECO:0000256" key="1">
    <source>
        <dbReference type="SAM" id="SignalP"/>
    </source>
</evidence>
<gene>
    <name evidence="2" type="ORF">AVEN_134686_1</name>
</gene>
<evidence type="ECO:0000313" key="3">
    <source>
        <dbReference type="Proteomes" id="UP000499080"/>
    </source>
</evidence>
<comment type="caution">
    <text evidence="2">The sequence shown here is derived from an EMBL/GenBank/DDBJ whole genome shotgun (WGS) entry which is preliminary data.</text>
</comment>
<feature type="chain" id="PRO_5021334896" evidence="1">
    <location>
        <begin position="24"/>
        <end position="119"/>
    </location>
</feature>
<keyword evidence="1" id="KW-0732">Signal</keyword>
<protein>
    <submittedName>
        <fullName evidence="2">Uncharacterized protein</fullName>
    </submittedName>
</protein>
<proteinExistence type="predicted"/>
<name>A0A4Y2LQV1_ARAVE</name>
<keyword evidence="3" id="KW-1185">Reference proteome</keyword>
<dbReference type="AlphaFoldDB" id="A0A4Y2LQV1"/>
<evidence type="ECO:0000313" key="2">
    <source>
        <dbReference type="EMBL" id="GBN15946.1"/>
    </source>
</evidence>
<accession>A0A4Y2LQV1</accession>